<feature type="chain" id="PRO_5036293116" evidence="1">
    <location>
        <begin position="31"/>
        <end position="134"/>
    </location>
</feature>
<name>A0A0G4IH27_PLABS</name>
<dbReference type="EMBL" id="OVEO01000006">
    <property type="protein sequence ID" value="SPQ96753.1"/>
    <property type="molecule type" value="Genomic_DNA"/>
</dbReference>
<reference evidence="3 5" key="2">
    <citation type="submission" date="2018-03" db="EMBL/GenBank/DDBJ databases">
        <authorList>
            <person name="Fogelqvist J."/>
        </authorList>
    </citation>
    <scope>NUCLEOTIDE SEQUENCE [LARGE SCALE GENOMIC DNA]</scope>
</reference>
<dbReference type="AlphaFoldDB" id="A0A0G4IH27"/>
<protein>
    <submittedName>
        <fullName evidence="2">Uncharacterized protein</fullName>
    </submittedName>
</protein>
<evidence type="ECO:0000313" key="3">
    <source>
        <dbReference type="EMBL" id="SPQ96753.1"/>
    </source>
</evidence>
<sequence length="134" mass="14515">MLTARRACSALTLPLLVALLSACTAEAVRGDQTRPVSVPDHLFADDDLVGGQTSPPEDIGFVTANEMDDDVLEMAMSLLDALQPRDPIDPMVRPRLAEEYEALKPVHRDTPSNVYEAVSVVNQTRAVLDDSPTT</sequence>
<keyword evidence="1" id="KW-0732">Signal</keyword>
<accession>A0A0G4IH27</accession>
<dbReference type="Proteomes" id="UP000039324">
    <property type="component" value="Unassembled WGS sequence"/>
</dbReference>
<feature type="signal peptide" evidence="1">
    <location>
        <begin position="1"/>
        <end position="30"/>
    </location>
</feature>
<dbReference type="PROSITE" id="PS51257">
    <property type="entry name" value="PROKAR_LIPOPROTEIN"/>
    <property type="match status" value="1"/>
</dbReference>
<geneLocation type="mitochondrion" evidence="3"/>
<evidence type="ECO:0000313" key="5">
    <source>
        <dbReference type="Proteomes" id="UP000290189"/>
    </source>
</evidence>
<evidence type="ECO:0000256" key="1">
    <source>
        <dbReference type="SAM" id="SignalP"/>
    </source>
</evidence>
<organism evidence="2 4">
    <name type="scientific">Plasmodiophora brassicae</name>
    <name type="common">Clubroot disease agent</name>
    <dbReference type="NCBI Taxonomy" id="37360"/>
    <lineage>
        <taxon>Eukaryota</taxon>
        <taxon>Sar</taxon>
        <taxon>Rhizaria</taxon>
        <taxon>Endomyxa</taxon>
        <taxon>Phytomyxea</taxon>
        <taxon>Plasmodiophorida</taxon>
        <taxon>Plasmodiophoridae</taxon>
        <taxon>Plasmodiophora</taxon>
    </lineage>
</organism>
<evidence type="ECO:0000313" key="2">
    <source>
        <dbReference type="EMBL" id="CEO94405.1"/>
    </source>
</evidence>
<dbReference type="Proteomes" id="UP000290189">
    <property type="component" value="Unassembled WGS sequence"/>
</dbReference>
<keyword evidence="4" id="KW-1185">Reference proteome</keyword>
<dbReference type="EMBL" id="CDSF01000001">
    <property type="protein sequence ID" value="CEO94405.1"/>
    <property type="molecule type" value="Genomic_DNA"/>
</dbReference>
<gene>
    <name evidence="2" type="ORF">PBRA_000190</name>
    <name evidence="3" type="ORF">PLBR_LOCUS3968</name>
</gene>
<proteinExistence type="predicted"/>
<keyword evidence="3" id="KW-0496">Mitochondrion</keyword>
<reference evidence="2 4" key="1">
    <citation type="submission" date="2015-02" db="EMBL/GenBank/DDBJ databases">
        <authorList>
            <person name="Chooi Y.-H."/>
        </authorList>
    </citation>
    <scope>NUCLEOTIDE SEQUENCE [LARGE SCALE GENOMIC DNA]</scope>
    <source>
        <strain evidence="2">E3</strain>
    </source>
</reference>
<evidence type="ECO:0000313" key="4">
    <source>
        <dbReference type="Proteomes" id="UP000039324"/>
    </source>
</evidence>